<gene>
    <name evidence="1" type="ORF">DFH08DRAFT_799421</name>
</gene>
<dbReference type="EMBL" id="JARIHO010000004">
    <property type="protein sequence ID" value="KAJ7362383.1"/>
    <property type="molecule type" value="Genomic_DNA"/>
</dbReference>
<proteinExistence type="predicted"/>
<dbReference type="AlphaFoldDB" id="A0AAD7F0X5"/>
<reference evidence="1" key="1">
    <citation type="submission" date="2023-03" db="EMBL/GenBank/DDBJ databases">
        <title>Massive genome expansion in bonnet fungi (Mycena s.s.) driven by repeated elements and novel gene families across ecological guilds.</title>
        <authorList>
            <consortium name="Lawrence Berkeley National Laboratory"/>
            <person name="Harder C.B."/>
            <person name="Miyauchi S."/>
            <person name="Viragh M."/>
            <person name="Kuo A."/>
            <person name="Thoen E."/>
            <person name="Andreopoulos B."/>
            <person name="Lu D."/>
            <person name="Skrede I."/>
            <person name="Drula E."/>
            <person name="Henrissat B."/>
            <person name="Morin E."/>
            <person name="Kohler A."/>
            <person name="Barry K."/>
            <person name="LaButti K."/>
            <person name="Morin E."/>
            <person name="Salamov A."/>
            <person name="Lipzen A."/>
            <person name="Mereny Z."/>
            <person name="Hegedus B."/>
            <person name="Baldrian P."/>
            <person name="Stursova M."/>
            <person name="Weitz H."/>
            <person name="Taylor A."/>
            <person name="Grigoriev I.V."/>
            <person name="Nagy L.G."/>
            <person name="Martin F."/>
            <person name="Kauserud H."/>
        </authorList>
    </citation>
    <scope>NUCLEOTIDE SEQUENCE</scope>
    <source>
        <strain evidence="1">CBHHK002</strain>
    </source>
</reference>
<name>A0AAD7F0X5_9AGAR</name>
<evidence type="ECO:0000313" key="2">
    <source>
        <dbReference type="Proteomes" id="UP001218218"/>
    </source>
</evidence>
<protein>
    <submittedName>
        <fullName evidence="1">Uncharacterized protein</fullName>
    </submittedName>
</protein>
<accession>A0AAD7F0X5</accession>
<keyword evidence="2" id="KW-1185">Reference proteome</keyword>
<evidence type="ECO:0000313" key="1">
    <source>
        <dbReference type="EMBL" id="KAJ7362383.1"/>
    </source>
</evidence>
<dbReference type="Proteomes" id="UP001218218">
    <property type="component" value="Unassembled WGS sequence"/>
</dbReference>
<organism evidence="1 2">
    <name type="scientific">Mycena albidolilacea</name>
    <dbReference type="NCBI Taxonomy" id="1033008"/>
    <lineage>
        <taxon>Eukaryota</taxon>
        <taxon>Fungi</taxon>
        <taxon>Dikarya</taxon>
        <taxon>Basidiomycota</taxon>
        <taxon>Agaricomycotina</taxon>
        <taxon>Agaricomycetes</taxon>
        <taxon>Agaricomycetidae</taxon>
        <taxon>Agaricales</taxon>
        <taxon>Marasmiineae</taxon>
        <taxon>Mycenaceae</taxon>
        <taxon>Mycena</taxon>
    </lineage>
</organism>
<sequence>MTEITSVHCRKSCLAINKAILRVRAAHSTQKLTWEISLNPTAYYGRNTVYGTGKYGLSGGLTGCGSFAFVDRSLSLPFNTHALPSNLTFKPTLSRFLEQLYSAASMRPIPQCTPYSARAPPPQASVLKFPFTLLCLLTAHKELQTFPHLRTKSHAPHAMARITPPLSSRSPPTPVHIARSVAVIL</sequence>
<comment type="caution">
    <text evidence="1">The sequence shown here is derived from an EMBL/GenBank/DDBJ whole genome shotgun (WGS) entry which is preliminary data.</text>
</comment>